<dbReference type="GO" id="GO:0051259">
    <property type="term" value="P:protein complex oligomerization"/>
    <property type="evidence" value="ECO:0007669"/>
    <property type="project" value="InterPro"/>
</dbReference>
<comment type="function">
    <text evidence="7">Regulates arginine biosynthesis genes.</text>
</comment>
<proteinExistence type="inferred from homology"/>
<keyword evidence="12" id="KW-1185">Reference proteome</keyword>
<dbReference type="GO" id="GO:0003700">
    <property type="term" value="F:DNA-binding transcription factor activity"/>
    <property type="evidence" value="ECO:0007669"/>
    <property type="project" value="UniProtKB-UniRule"/>
</dbReference>
<evidence type="ECO:0000256" key="7">
    <source>
        <dbReference type="HAMAP-Rule" id="MF_00173"/>
    </source>
</evidence>
<dbReference type="OrthoDB" id="9807089at2"/>
<dbReference type="EMBL" id="FONL01000009">
    <property type="protein sequence ID" value="SFE57379.1"/>
    <property type="molecule type" value="Genomic_DNA"/>
</dbReference>
<dbReference type="InterPro" id="IPR036251">
    <property type="entry name" value="Arg_repress_C_sf"/>
</dbReference>
<comment type="pathway">
    <text evidence="7">Amino-acid biosynthesis; L-arginine biosynthesis [regulation].</text>
</comment>
<dbReference type="Pfam" id="PF02863">
    <property type="entry name" value="Arg_repressor_C"/>
    <property type="match status" value="1"/>
</dbReference>
<dbReference type="Gene3D" id="3.30.1360.40">
    <property type="match status" value="1"/>
</dbReference>
<keyword evidence="7" id="KW-0678">Repressor</keyword>
<dbReference type="Gene3D" id="1.10.10.10">
    <property type="entry name" value="Winged helix-like DNA-binding domain superfamily/Winged helix DNA-binding domain"/>
    <property type="match status" value="1"/>
</dbReference>
<keyword evidence="3 7" id="KW-0963">Cytoplasm</keyword>
<evidence type="ECO:0000256" key="5">
    <source>
        <dbReference type="ARBA" id="ARBA00023125"/>
    </source>
</evidence>
<dbReference type="GO" id="GO:0006526">
    <property type="term" value="P:L-arginine biosynthetic process"/>
    <property type="evidence" value="ECO:0007669"/>
    <property type="project" value="UniProtKB-UniPathway"/>
</dbReference>
<dbReference type="RefSeq" id="WP_093913640.1">
    <property type="nucleotide sequence ID" value="NZ_FONL01000009.1"/>
</dbReference>
<dbReference type="HAMAP" id="MF_00173">
    <property type="entry name" value="Arg_repressor"/>
    <property type="match status" value="1"/>
</dbReference>
<evidence type="ECO:0000256" key="6">
    <source>
        <dbReference type="ARBA" id="ARBA00023163"/>
    </source>
</evidence>
<dbReference type="PRINTS" id="PR01467">
    <property type="entry name" value="ARGREPRESSOR"/>
</dbReference>
<dbReference type="GO" id="GO:0005737">
    <property type="term" value="C:cytoplasm"/>
    <property type="evidence" value="ECO:0007669"/>
    <property type="project" value="UniProtKB-SubCell"/>
</dbReference>
<dbReference type="SUPFAM" id="SSF46785">
    <property type="entry name" value="Winged helix' DNA-binding domain"/>
    <property type="match status" value="1"/>
</dbReference>
<dbReference type="UniPathway" id="UPA00068"/>
<dbReference type="Proteomes" id="UP000198896">
    <property type="component" value="Unassembled WGS sequence"/>
</dbReference>
<keyword evidence="6 7" id="KW-0804">Transcription</keyword>
<accession>A0A1I2BMY2</accession>
<comment type="similarity">
    <text evidence="2 7">Belongs to the ArgR family.</text>
</comment>
<evidence type="ECO:0000259" key="10">
    <source>
        <dbReference type="Pfam" id="PF02863"/>
    </source>
</evidence>
<reference evidence="11 12" key="1">
    <citation type="submission" date="2016-10" db="EMBL/GenBank/DDBJ databases">
        <authorList>
            <person name="de Groot N.N."/>
        </authorList>
    </citation>
    <scope>NUCLEOTIDE SEQUENCE [LARGE SCALE GENOMIC DNA]</scope>
    <source>
        <strain evidence="11 12">DSM 9236</strain>
    </source>
</reference>
<dbReference type="PANTHER" id="PTHR34471:SF1">
    <property type="entry name" value="ARGININE REPRESSOR"/>
    <property type="match status" value="1"/>
</dbReference>
<evidence type="ECO:0000313" key="12">
    <source>
        <dbReference type="Proteomes" id="UP000198896"/>
    </source>
</evidence>
<gene>
    <name evidence="7" type="primary">argR</name>
    <name evidence="11" type="ORF">SAMN05216245_10967</name>
</gene>
<dbReference type="NCBIfam" id="TIGR01529">
    <property type="entry name" value="argR_whole"/>
    <property type="match status" value="1"/>
</dbReference>
<evidence type="ECO:0000256" key="3">
    <source>
        <dbReference type="ARBA" id="ARBA00022490"/>
    </source>
</evidence>
<keyword evidence="5 7" id="KW-0238">DNA-binding</keyword>
<keyword evidence="4 7" id="KW-0805">Transcription regulation</keyword>
<dbReference type="Pfam" id="PF01316">
    <property type="entry name" value="Arg_repressor"/>
    <property type="match status" value="1"/>
</dbReference>
<feature type="domain" description="Arginine repressor C-terminal" evidence="10">
    <location>
        <begin position="81"/>
        <end position="146"/>
    </location>
</feature>
<organism evidence="11 12">
    <name type="scientific">Succiniclasticum ruminis DSM 9236</name>
    <dbReference type="NCBI Taxonomy" id="1123323"/>
    <lineage>
        <taxon>Bacteria</taxon>
        <taxon>Bacillati</taxon>
        <taxon>Bacillota</taxon>
        <taxon>Negativicutes</taxon>
        <taxon>Acidaminococcales</taxon>
        <taxon>Acidaminococcaceae</taxon>
        <taxon>Succiniclasticum</taxon>
    </lineage>
</organism>
<evidence type="ECO:0000256" key="2">
    <source>
        <dbReference type="ARBA" id="ARBA00008316"/>
    </source>
</evidence>
<dbReference type="InterPro" id="IPR020899">
    <property type="entry name" value="Arg_repress_C"/>
</dbReference>
<keyword evidence="7" id="KW-0055">Arginine biosynthesis</keyword>
<dbReference type="GO" id="GO:1900079">
    <property type="term" value="P:regulation of arginine biosynthetic process"/>
    <property type="evidence" value="ECO:0007669"/>
    <property type="project" value="UniProtKB-UniRule"/>
</dbReference>
<dbReference type="InterPro" id="IPR036388">
    <property type="entry name" value="WH-like_DNA-bd_sf"/>
</dbReference>
<dbReference type="PANTHER" id="PTHR34471">
    <property type="entry name" value="ARGININE REPRESSOR"/>
    <property type="match status" value="1"/>
</dbReference>
<keyword evidence="7" id="KW-0028">Amino-acid biosynthesis</keyword>
<dbReference type="SUPFAM" id="SSF55252">
    <property type="entry name" value="C-terminal domain of arginine repressor"/>
    <property type="match status" value="1"/>
</dbReference>
<dbReference type="InterPro" id="IPR001669">
    <property type="entry name" value="Arg_repress"/>
</dbReference>
<evidence type="ECO:0000256" key="1">
    <source>
        <dbReference type="ARBA" id="ARBA00004496"/>
    </source>
</evidence>
<comment type="subcellular location">
    <subcellularLocation>
        <location evidence="1 7">Cytoplasm</location>
    </subcellularLocation>
</comment>
<evidence type="ECO:0000256" key="8">
    <source>
        <dbReference type="NCBIfam" id="TIGR01529"/>
    </source>
</evidence>
<sequence>MSKQERHQMIRNLVETRNIETQEDLARALQESGMQVTQATVSRDIKELMLVKVSDMRGGYRYAFPRERSHIMSSEQLERLIRNSVISVQAGGNLVVLHTLPGTAQGVAFAIDSMKWIGVMGTVAGDDTIFVAIERPEIAEELTSYFRFRDEAEAEAQPPKKGKR</sequence>
<dbReference type="STRING" id="1123323.SAMN05216245_10967"/>
<protein>
    <recommendedName>
        <fullName evidence="7 8">Arginine repressor</fullName>
    </recommendedName>
</protein>
<evidence type="ECO:0000313" key="11">
    <source>
        <dbReference type="EMBL" id="SFE57379.1"/>
    </source>
</evidence>
<dbReference type="AlphaFoldDB" id="A0A1I2BMY2"/>
<dbReference type="InterPro" id="IPR020900">
    <property type="entry name" value="Arg_repress_DNA-bd"/>
</dbReference>
<evidence type="ECO:0000259" key="9">
    <source>
        <dbReference type="Pfam" id="PF01316"/>
    </source>
</evidence>
<dbReference type="GO" id="GO:0034618">
    <property type="term" value="F:arginine binding"/>
    <property type="evidence" value="ECO:0007669"/>
    <property type="project" value="InterPro"/>
</dbReference>
<feature type="domain" description="Arginine repressor DNA-binding" evidence="9">
    <location>
        <begin position="1"/>
        <end position="69"/>
    </location>
</feature>
<name>A0A1I2BMY2_9FIRM</name>
<dbReference type="InterPro" id="IPR036390">
    <property type="entry name" value="WH_DNA-bd_sf"/>
</dbReference>
<evidence type="ECO:0000256" key="4">
    <source>
        <dbReference type="ARBA" id="ARBA00023015"/>
    </source>
</evidence>
<dbReference type="GO" id="GO:0003677">
    <property type="term" value="F:DNA binding"/>
    <property type="evidence" value="ECO:0007669"/>
    <property type="project" value="UniProtKB-KW"/>
</dbReference>